<evidence type="ECO:0000256" key="5">
    <source>
        <dbReference type="ARBA" id="ARBA00023288"/>
    </source>
</evidence>
<gene>
    <name evidence="10" type="ORF">CHH72_13745</name>
</gene>
<dbReference type="PANTHER" id="PTHR30085:SF6">
    <property type="entry name" value="ABC TRANSPORTER GLUTAMINE-BINDING PROTEIN GLNH"/>
    <property type="match status" value="1"/>
</dbReference>
<dbReference type="SMART" id="SM00062">
    <property type="entry name" value="PBPb"/>
    <property type="match status" value="1"/>
</dbReference>
<dbReference type="SUPFAM" id="SSF53850">
    <property type="entry name" value="Periplasmic binding protein-like II"/>
    <property type="match status" value="1"/>
</dbReference>
<proteinExistence type="inferred from homology"/>
<keyword evidence="2" id="KW-0813">Transport</keyword>
<dbReference type="InterPro" id="IPR001638">
    <property type="entry name" value="Solute-binding_3/MltF_N"/>
</dbReference>
<feature type="signal peptide" evidence="7">
    <location>
        <begin position="1"/>
        <end position="21"/>
    </location>
</feature>
<evidence type="ECO:0000313" key="10">
    <source>
        <dbReference type="EMBL" id="PAE88335.1"/>
    </source>
</evidence>
<accession>A0A268NZ47</accession>
<dbReference type="PROSITE" id="PS51257">
    <property type="entry name" value="PROKAR_LIPOPROTEIN"/>
    <property type="match status" value="1"/>
</dbReference>
<dbReference type="GO" id="GO:0015276">
    <property type="term" value="F:ligand-gated monoatomic ion channel activity"/>
    <property type="evidence" value="ECO:0007669"/>
    <property type="project" value="InterPro"/>
</dbReference>
<evidence type="ECO:0000256" key="1">
    <source>
        <dbReference type="ARBA" id="ARBA00010333"/>
    </source>
</evidence>
<comment type="caution">
    <text evidence="10">The sequence shown here is derived from an EMBL/GenBank/DDBJ whole genome shotgun (WGS) entry which is preliminary data.</text>
</comment>
<dbReference type="AlphaFoldDB" id="A0A268NZ47"/>
<dbReference type="PROSITE" id="PS01039">
    <property type="entry name" value="SBP_BACTERIAL_3"/>
    <property type="match status" value="1"/>
</dbReference>
<dbReference type="RefSeq" id="WP_011245626.1">
    <property type="nucleotide sequence ID" value="NZ_BOQQ01000007.1"/>
</dbReference>
<dbReference type="GO" id="GO:0016020">
    <property type="term" value="C:membrane"/>
    <property type="evidence" value="ECO:0007669"/>
    <property type="project" value="InterPro"/>
</dbReference>
<evidence type="ECO:0000259" key="8">
    <source>
        <dbReference type="SMART" id="SM00062"/>
    </source>
</evidence>
<dbReference type="GO" id="GO:0006865">
    <property type="term" value="P:amino acid transport"/>
    <property type="evidence" value="ECO:0007669"/>
    <property type="project" value="TreeGrafter"/>
</dbReference>
<dbReference type="GO" id="GO:0030288">
    <property type="term" value="C:outer membrane-bounded periplasmic space"/>
    <property type="evidence" value="ECO:0007669"/>
    <property type="project" value="TreeGrafter"/>
</dbReference>
<evidence type="ECO:0000256" key="6">
    <source>
        <dbReference type="RuleBase" id="RU003744"/>
    </source>
</evidence>
<keyword evidence="3 7" id="KW-0732">Signal</keyword>
<dbReference type="InterPro" id="IPR001320">
    <property type="entry name" value="Iontro_rcpt_C"/>
</dbReference>
<evidence type="ECO:0000256" key="4">
    <source>
        <dbReference type="ARBA" id="ARBA00023139"/>
    </source>
</evidence>
<dbReference type="InterPro" id="IPR018313">
    <property type="entry name" value="SBP_3_CS"/>
</dbReference>
<dbReference type="SMART" id="SM00079">
    <property type="entry name" value="PBPe"/>
    <property type="match status" value="1"/>
</dbReference>
<evidence type="ECO:0000256" key="2">
    <source>
        <dbReference type="ARBA" id="ARBA00022448"/>
    </source>
</evidence>
<evidence type="ECO:0000256" key="3">
    <source>
        <dbReference type="ARBA" id="ARBA00022729"/>
    </source>
</evidence>
<evidence type="ECO:0000313" key="11">
    <source>
        <dbReference type="Proteomes" id="UP000216207"/>
    </source>
</evidence>
<evidence type="ECO:0000259" key="9">
    <source>
        <dbReference type="SMART" id="SM00079"/>
    </source>
</evidence>
<dbReference type="GO" id="GO:0005576">
    <property type="term" value="C:extracellular region"/>
    <property type="evidence" value="ECO:0007669"/>
    <property type="project" value="TreeGrafter"/>
</dbReference>
<dbReference type="EMBL" id="NPCC01000017">
    <property type="protein sequence ID" value="PAE88335.1"/>
    <property type="molecule type" value="Genomic_DNA"/>
</dbReference>
<dbReference type="Pfam" id="PF00497">
    <property type="entry name" value="SBP_bac_3"/>
    <property type="match status" value="1"/>
</dbReference>
<dbReference type="OMA" id="FSEEPYG"/>
<evidence type="ECO:0000256" key="7">
    <source>
        <dbReference type="SAM" id="SignalP"/>
    </source>
</evidence>
<dbReference type="Proteomes" id="UP000216207">
    <property type="component" value="Unassembled WGS sequence"/>
</dbReference>
<feature type="chain" id="PRO_5039465472" evidence="7">
    <location>
        <begin position="22"/>
        <end position="273"/>
    </location>
</feature>
<dbReference type="InterPro" id="IPR051455">
    <property type="entry name" value="Bact_solute-bind_prot3"/>
</dbReference>
<name>A0A268NZ47_SHOCL</name>
<sequence length="273" mass="29496">MKKWMNGLLAGAAVLALSACGGGDETVDGSTENSNEESTLAKIEEADKFVVGVKFDTRLFGLKDPGTGEVEGFDIDIAKEIAKELLGDENKIELKEVTSKTRIPLLDNGQIDAIIATMTITEERKKEVNFSDVYFEAGQSLLVEKGSDIQGIDDIGAGTKVLAVKGATSGQNLLEQAPDAEVIELENYQEAFLALQSGQGDALTTDNSILYGMAEENSDYEVVGGTFTDEPYGIAVRKGDDEFTEKINEILADLKASGRYDEIYEKWIGESPE</sequence>
<keyword evidence="5" id="KW-0449">Lipoprotein</keyword>
<feature type="domain" description="Solute-binding protein family 3/N-terminal" evidence="8">
    <location>
        <begin position="48"/>
        <end position="271"/>
    </location>
</feature>
<reference evidence="10 11" key="1">
    <citation type="submission" date="2017-07" db="EMBL/GenBank/DDBJ databases">
        <title>Isolation and whole genome analysis of endospore-forming bacteria from heroin.</title>
        <authorList>
            <person name="Kalinowski J."/>
            <person name="Ahrens B."/>
            <person name="Al-Dilaimi A."/>
            <person name="Winkler A."/>
            <person name="Wibberg D."/>
            <person name="Schleenbecker U."/>
            <person name="Ruckert C."/>
            <person name="Wolfel R."/>
            <person name="Grass G."/>
        </authorList>
    </citation>
    <scope>NUCLEOTIDE SEQUENCE [LARGE SCALE GENOMIC DNA]</scope>
    <source>
        <strain evidence="10 11">7539</strain>
    </source>
</reference>
<feature type="domain" description="Ionotropic glutamate receptor C-terminal" evidence="9">
    <location>
        <begin position="48"/>
        <end position="270"/>
    </location>
</feature>
<protein>
    <submittedName>
        <fullName evidence="10">Amino acid ABC transporter substrate-binding protein</fullName>
    </submittedName>
</protein>
<comment type="similarity">
    <text evidence="1 6">Belongs to the bacterial solute-binding protein 3 family.</text>
</comment>
<dbReference type="PANTHER" id="PTHR30085">
    <property type="entry name" value="AMINO ACID ABC TRANSPORTER PERMEASE"/>
    <property type="match status" value="1"/>
</dbReference>
<keyword evidence="4" id="KW-0564">Palmitate</keyword>
<organism evidence="10 11">
    <name type="scientific">Shouchella clausii</name>
    <name type="common">Alkalihalobacillus clausii</name>
    <dbReference type="NCBI Taxonomy" id="79880"/>
    <lineage>
        <taxon>Bacteria</taxon>
        <taxon>Bacillati</taxon>
        <taxon>Bacillota</taxon>
        <taxon>Bacilli</taxon>
        <taxon>Bacillales</taxon>
        <taxon>Bacillaceae</taxon>
        <taxon>Shouchella</taxon>
    </lineage>
</organism>
<dbReference type="Gene3D" id="3.40.190.10">
    <property type="entry name" value="Periplasmic binding protein-like II"/>
    <property type="match status" value="2"/>
</dbReference>